<evidence type="ECO:0000313" key="3">
    <source>
        <dbReference type="Proteomes" id="UP001218218"/>
    </source>
</evidence>
<feature type="region of interest" description="Disordered" evidence="1">
    <location>
        <begin position="138"/>
        <end position="204"/>
    </location>
</feature>
<feature type="compositionally biased region" description="Polar residues" evidence="1">
    <location>
        <begin position="149"/>
        <end position="160"/>
    </location>
</feature>
<evidence type="ECO:0000256" key="1">
    <source>
        <dbReference type="SAM" id="MobiDB-lite"/>
    </source>
</evidence>
<accession>A0AAD7A8V1</accession>
<evidence type="ECO:0000313" key="2">
    <source>
        <dbReference type="EMBL" id="KAJ7352307.1"/>
    </source>
</evidence>
<organism evidence="2 3">
    <name type="scientific">Mycena albidolilacea</name>
    <dbReference type="NCBI Taxonomy" id="1033008"/>
    <lineage>
        <taxon>Eukaryota</taxon>
        <taxon>Fungi</taxon>
        <taxon>Dikarya</taxon>
        <taxon>Basidiomycota</taxon>
        <taxon>Agaricomycotina</taxon>
        <taxon>Agaricomycetes</taxon>
        <taxon>Agaricomycetidae</taxon>
        <taxon>Agaricales</taxon>
        <taxon>Marasmiineae</taxon>
        <taxon>Mycenaceae</taxon>
        <taxon>Mycena</taxon>
    </lineage>
</organism>
<protein>
    <submittedName>
        <fullName evidence="2">Uncharacterized protein</fullName>
    </submittedName>
</protein>
<dbReference type="Proteomes" id="UP001218218">
    <property type="component" value="Unassembled WGS sequence"/>
</dbReference>
<name>A0AAD7A8V1_9AGAR</name>
<reference evidence="2" key="1">
    <citation type="submission" date="2023-03" db="EMBL/GenBank/DDBJ databases">
        <title>Massive genome expansion in bonnet fungi (Mycena s.s.) driven by repeated elements and novel gene families across ecological guilds.</title>
        <authorList>
            <consortium name="Lawrence Berkeley National Laboratory"/>
            <person name="Harder C.B."/>
            <person name="Miyauchi S."/>
            <person name="Viragh M."/>
            <person name="Kuo A."/>
            <person name="Thoen E."/>
            <person name="Andreopoulos B."/>
            <person name="Lu D."/>
            <person name="Skrede I."/>
            <person name="Drula E."/>
            <person name="Henrissat B."/>
            <person name="Morin E."/>
            <person name="Kohler A."/>
            <person name="Barry K."/>
            <person name="LaButti K."/>
            <person name="Morin E."/>
            <person name="Salamov A."/>
            <person name="Lipzen A."/>
            <person name="Mereny Z."/>
            <person name="Hegedus B."/>
            <person name="Baldrian P."/>
            <person name="Stursova M."/>
            <person name="Weitz H."/>
            <person name="Taylor A."/>
            <person name="Grigoriev I.V."/>
            <person name="Nagy L.G."/>
            <person name="Martin F."/>
            <person name="Kauserud H."/>
        </authorList>
    </citation>
    <scope>NUCLEOTIDE SEQUENCE</scope>
    <source>
        <strain evidence="2">CBHHK002</strain>
    </source>
</reference>
<keyword evidence="3" id="KW-1185">Reference proteome</keyword>
<comment type="caution">
    <text evidence="2">The sequence shown here is derived from an EMBL/GenBank/DDBJ whole genome shotgun (WGS) entry which is preliminary data.</text>
</comment>
<dbReference type="AlphaFoldDB" id="A0AAD7A8V1"/>
<sequence>MPENSSLNSTYVLIAAEAPRALRRECKALKPYLPKSTSLPAFQLFPRDRPRYICCECGFVNFYCIPLCVWCKSASESATLAFQGTMPRARTASAPPRVFWAPNELSLRTRWSSDAKGTTADRASTQLRDVNHYNDTLNYGSQRWRGHNRTPSAPSFTTTDPGIRDTHSSAVPPPYTHLAPSSGRSQTHKRSHSQSNALRIGHSSRPYYSVIRKGTSSYANSDARPSVATRSPRPASLALLSSASWYTCPGLIDDVDEKDKPAFAFAFVMINPAAAHPSDSEARSPKRTLTARINRSLSSPVSALYTINRAAERREELAALARQSGAVRDEAENLVTARLRKFQRCLRGLVQRTKRRTD</sequence>
<proteinExistence type="predicted"/>
<dbReference type="EMBL" id="JARIHO010000012">
    <property type="protein sequence ID" value="KAJ7352307.1"/>
    <property type="molecule type" value="Genomic_DNA"/>
</dbReference>
<gene>
    <name evidence="2" type="ORF">DFH08DRAFT_805574</name>
</gene>